<evidence type="ECO:0000313" key="1">
    <source>
        <dbReference type="EnsemblMetazoa" id="AMAM000351-PA"/>
    </source>
</evidence>
<dbReference type="AlphaFoldDB" id="A0A182S613"/>
<organism evidence="1 2">
    <name type="scientific">Anopheles maculatus</name>
    <dbReference type="NCBI Taxonomy" id="74869"/>
    <lineage>
        <taxon>Eukaryota</taxon>
        <taxon>Metazoa</taxon>
        <taxon>Ecdysozoa</taxon>
        <taxon>Arthropoda</taxon>
        <taxon>Hexapoda</taxon>
        <taxon>Insecta</taxon>
        <taxon>Pterygota</taxon>
        <taxon>Neoptera</taxon>
        <taxon>Endopterygota</taxon>
        <taxon>Diptera</taxon>
        <taxon>Nematocera</taxon>
        <taxon>Culicoidea</taxon>
        <taxon>Culicidae</taxon>
        <taxon>Anophelinae</taxon>
        <taxon>Anopheles</taxon>
        <taxon>Anopheles maculatus group</taxon>
    </lineage>
</organism>
<sequence length="140" mass="15922">MGNTESNVTSGVKKQAGVSTQALYKFVNLKGGGLLVDMMKRAIQNKQYAEIDHAIKTKVEPFLYNKGKGKYIPVSVLVLLRNRERPRHKQLPEIRAMENPEEDFDIDAVCPEVSEAEYYLNPSGYREVCWNIKVSRCCII</sequence>
<dbReference type="VEuPathDB" id="VectorBase:AMAM000351"/>
<reference evidence="1" key="2">
    <citation type="submission" date="2020-05" db="UniProtKB">
        <authorList>
            <consortium name="EnsemblMetazoa"/>
        </authorList>
    </citation>
    <scope>IDENTIFICATION</scope>
    <source>
        <strain evidence="1">maculatus3</strain>
    </source>
</reference>
<reference evidence="2" key="1">
    <citation type="submission" date="2013-09" db="EMBL/GenBank/DDBJ databases">
        <title>The Genome Sequence of Anopheles maculatus species B.</title>
        <authorList>
            <consortium name="The Broad Institute Genomics Platform"/>
            <person name="Neafsey D.E."/>
            <person name="Besansky N."/>
            <person name="Howell P."/>
            <person name="Walton C."/>
            <person name="Young S.K."/>
            <person name="Zeng Q."/>
            <person name="Gargeya S."/>
            <person name="Fitzgerald M."/>
            <person name="Haas B."/>
            <person name="Abouelleil A."/>
            <person name="Allen A.W."/>
            <person name="Alvarado L."/>
            <person name="Arachchi H.M."/>
            <person name="Berlin A.M."/>
            <person name="Chapman S.B."/>
            <person name="Gainer-Dewar J."/>
            <person name="Goldberg J."/>
            <person name="Griggs A."/>
            <person name="Gujja S."/>
            <person name="Hansen M."/>
            <person name="Howarth C."/>
            <person name="Imamovic A."/>
            <person name="Ireland A."/>
            <person name="Larimer J."/>
            <person name="McCowan C."/>
            <person name="Murphy C."/>
            <person name="Pearson M."/>
            <person name="Poon T.W."/>
            <person name="Priest M."/>
            <person name="Roberts A."/>
            <person name="Saif S."/>
            <person name="Shea T."/>
            <person name="Sisk P."/>
            <person name="Sykes S."/>
            <person name="Wortman J."/>
            <person name="Nusbaum C."/>
            <person name="Birren B."/>
        </authorList>
    </citation>
    <scope>NUCLEOTIDE SEQUENCE [LARGE SCALE GENOMIC DNA]</scope>
    <source>
        <strain evidence="2">maculatus3</strain>
    </source>
</reference>
<protein>
    <submittedName>
        <fullName evidence="1">Uncharacterized protein</fullName>
    </submittedName>
</protein>
<evidence type="ECO:0000313" key="2">
    <source>
        <dbReference type="Proteomes" id="UP000075901"/>
    </source>
</evidence>
<dbReference type="Proteomes" id="UP000075901">
    <property type="component" value="Unassembled WGS sequence"/>
</dbReference>
<proteinExistence type="predicted"/>
<accession>A0A182S613</accession>
<dbReference type="EnsemblMetazoa" id="AMAM000351-RA">
    <property type="protein sequence ID" value="AMAM000351-PA"/>
    <property type="gene ID" value="AMAM000351"/>
</dbReference>
<keyword evidence="2" id="KW-1185">Reference proteome</keyword>
<name>A0A182S613_9DIPT</name>